<feature type="transmembrane region" description="Helical" evidence="1">
    <location>
        <begin position="21"/>
        <end position="39"/>
    </location>
</feature>
<dbReference type="InterPro" id="IPR024432">
    <property type="entry name" value="Put_RecE_PDDEXK-like_dom"/>
</dbReference>
<evidence type="ECO:0000313" key="3">
    <source>
        <dbReference type="EMBL" id="PSU25112.1"/>
    </source>
</evidence>
<sequence length="403" mass="46379">MHNVTYRQLQPTELIRIIENIFIFNLVILACITILIYIVSSEVNFMSLMEAMSASEVITNFKFPGMICEVKRAYDKYNKPTYKDDNGELIEGIYIDLENEVYHSLPAYSSSQIKTLVTKTPAHFYRQYLSGIDRKRTTKQTQNTLDAGTYGHELILEPHGFYARYFRGITASDYPDALSLSVAGYREMCADRGITIPKTAKKERCIEALKQAEPQLEFLDDLIAQHNNNTSHTGKKEIDPIVWDDAHRVLESQEENEIANALVKNGLPEISFITKCPITGMWLKCRFDWLRFDNIAVDVKTTRSTNPIEFAKQSGNLGYHIQEAFYTYVASILGVKITNFIFLTVEYVECDWCEVYELDDGEDAMQKMIDGLNLLKHCKETNSWRGYSHTDTIRKIKIPNYLL</sequence>
<dbReference type="EMBL" id="PYMK01000025">
    <property type="protein sequence ID" value="PSU25112.1"/>
    <property type="molecule type" value="Genomic_DNA"/>
</dbReference>
<dbReference type="OrthoDB" id="256590at2"/>
<gene>
    <name evidence="3" type="ORF">CTM88_18040</name>
</gene>
<name>A0A2T3IFT8_9GAMM</name>
<dbReference type="PROSITE" id="PS51257">
    <property type="entry name" value="PROKAR_LIPOPROTEIN"/>
    <property type="match status" value="1"/>
</dbReference>
<dbReference type="Gene3D" id="3.90.320.10">
    <property type="match status" value="1"/>
</dbReference>
<dbReference type="AlphaFoldDB" id="A0A2T3IFT8"/>
<keyword evidence="1" id="KW-1133">Transmembrane helix</keyword>
<reference evidence="3 4" key="1">
    <citation type="submission" date="2018-03" db="EMBL/GenBank/DDBJ databases">
        <title>Whole genome sequencing of Histamine producing bacteria.</title>
        <authorList>
            <person name="Butler K."/>
        </authorList>
    </citation>
    <scope>NUCLEOTIDE SEQUENCE [LARGE SCALE GENOMIC DNA]</scope>
    <source>
        <strain evidence="3 4">BS2</strain>
    </source>
</reference>
<dbReference type="Pfam" id="PF12684">
    <property type="entry name" value="DUF3799"/>
    <property type="match status" value="1"/>
</dbReference>
<accession>A0A2T3IFT8</accession>
<evidence type="ECO:0000256" key="1">
    <source>
        <dbReference type="SAM" id="Phobius"/>
    </source>
</evidence>
<evidence type="ECO:0000313" key="4">
    <source>
        <dbReference type="Proteomes" id="UP000240254"/>
    </source>
</evidence>
<evidence type="ECO:0000259" key="2">
    <source>
        <dbReference type="Pfam" id="PF12684"/>
    </source>
</evidence>
<organism evidence="3 4">
    <name type="scientific">Photobacterium aquimaris</name>
    <dbReference type="NCBI Taxonomy" id="512643"/>
    <lineage>
        <taxon>Bacteria</taxon>
        <taxon>Pseudomonadati</taxon>
        <taxon>Pseudomonadota</taxon>
        <taxon>Gammaproteobacteria</taxon>
        <taxon>Vibrionales</taxon>
        <taxon>Vibrionaceae</taxon>
        <taxon>Photobacterium</taxon>
    </lineage>
</organism>
<keyword evidence="1" id="KW-0472">Membrane</keyword>
<dbReference type="InterPro" id="IPR011604">
    <property type="entry name" value="PDDEXK-like_dom_sf"/>
</dbReference>
<feature type="domain" description="Putative exodeoxyribonuclease 8 PDDEXK-like" evidence="2">
    <location>
        <begin position="109"/>
        <end position="388"/>
    </location>
</feature>
<proteinExistence type="predicted"/>
<comment type="caution">
    <text evidence="3">The sequence shown here is derived from an EMBL/GenBank/DDBJ whole genome shotgun (WGS) entry which is preliminary data.</text>
</comment>
<keyword evidence="1" id="KW-0812">Transmembrane</keyword>
<dbReference type="Proteomes" id="UP000240254">
    <property type="component" value="Unassembled WGS sequence"/>
</dbReference>
<protein>
    <recommendedName>
        <fullName evidence="2">Putative exodeoxyribonuclease 8 PDDEXK-like domain-containing protein</fullName>
    </recommendedName>
</protein>